<proteinExistence type="predicted"/>
<dbReference type="PANTHER" id="PTHR35446">
    <property type="entry name" value="SI:CH211-175M2.5"/>
    <property type="match status" value="1"/>
</dbReference>
<dbReference type="Gene3D" id="1.20.1290.10">
    <property type="entry name" value="AhpD-like"/>
    <property type="match status" value="1"/>
</dbReference>
<organism evidence="2 3">
    <name type="scientific">Halovenus aranensis</name>
    <dbReference type="NCBI Taxonomy" id="890420"/>
    <lineage>
        <taxon>Archaea</taxon>
        <taxon>Methanobacteriati</taxon>
        <taxon>Methanobacteriota</taxon>
        <taxon>Stenosarchaea group</taxon>
        <taxon>Halobacteria</taxon>
        <taxon>Halobacteriales</taxon>
        <taxon>Haloarculaceae</taxon>
        <taxon>Halovenus</taxon>
    </lineage>
</organism>
<dbReference type="SUPFAM" id="SSF69118">
    <property type="entry name" value="AhpD-like"/>
    <property type="match status" value="1"/>
</dbReference>
<sequence length="190" mass="21643">MSEPAMTRFPVPDIDDLPEELQERIDNERERAGFVPNVFVAYGYKPKQARAFFDYYDAIVDDSPLSREEIEMIIVAVSGANDCLYCVVAHGALARIYGEDPHLAEQLATNHRTANISDQHKAMCDVAVKLTEQPTAVGDDDIERLREYGFSMEEVWDIASLTSLFNLSNRMAHFADWRPNEEFYEMGRGQ</sequence>
<dbReference type="InterPro" id="IPR029032">
    <property type="entry name" value="AhpD-like"/>
</dbReference>
<dbReference type="Proteomes" id="UP000198856">
    <property type="component" value="Unassembled WGS sequence"/>
</dbReference>
<dbReference type="PANTHER" id="PTHR35446:SF2">
    <property type="entry name" value="CARBOXYMUCONOLACTONE DECARBOXYLASE-LIKE DOMAIN-CONTAINING PROTEIN"/>
    <property type="match status" value="1"/>
</dbReference>
<reference evidence="2 3" key="1">
    <citation type="submission" date="2016-10" db="EMBL/GenBank/DDBJ databases">
        <authorList>
            <person name="de Groot N.N."/>
        </authorList>
    </citation>
    <scope>NUCLEOTIDE SEQUENCE [LARGE SCALE GENOMIC DNA]</scope>
    <source>
        <strain evidence="2 3">IBRC-M10015</strain>
    </source>
</reference>
<protein>
    <submittedName>
        <fullName evidence="2">Uncharacterized peroxidase-related enzyme</fullName>
    </submittedName>
</protein>
<dbReference type="GO" id="GO:0051920">
    <property type="term" value="F:peroxiredoxin activity"/>
    <property type="evidence" value="ECO:0007669"/>
    <property type="project" value="InterPro"/>
</dbReference>
<keyword evidence="3" id="KW-1185">Reference proteome</keyword>
<gene>
    <name evidence="2" type="ORF">SAMN05216226_101235</name>
</gene>
<dbReference type="AlphaFoldDB" id="A0A1G8S1V0"/>
<dbReference type="RefSeq" id="WP_092698580.1">
    <property type="nucleotide sequence ID" value="NZ_FNFC01000001.1"/>
</dbReference>
<evidence type="ECO:0000313" key="3">
    <source>
        <dbReference type="Proteomes" id="UP000198856"/>
    </source>
</evidence>
<keyword evidence="2" id="KW-0575">Peroxidase</keyword>
<dbReference type="NCBIfam" id="TIGR01926">
    <property type="entry name" value="peroxid_rel"/>
    <property type="match status" value="1"/>
</dbReference>
<dbReference type="EMBL" id="FNFC01000001">
    <property type="protein sequence ID" value="SDJ23092.1"/>
    <property type="molecule type" value="Genomic_DNA"/>
</dbReference>
<evidence type="ECO:0000313" key="2">
    <source>
        <dbReference type="EMBL" id="SDJ23092.1"/>
    </source>
</evidence>
<dbReference type="InterPro" id="IPR003779">
    <property type="entry name" value="CMD-like"/>
</dbReference>
<name>A0A1G8S1V0_9EURY</name>
<keyword evidence="2" id="KW-0560">Oxidoreductase</keyword>
<dbReference type="Pfam" id="PF02627">
    <property type="entry name" value="CMD"/>
    <property type="match status" value="1"/>
</dbReference>
<dbReference type="InterPro" id="IPR004675">
    <property type="entry name" value="AhpD_core"/>
</dbReference>
<dbReference type="Gene3D" id="1.20.5.810">
    <property type="entry name" value="AhpD-like"/>
    <property type="match status" value="1"/>
</dbReference>
<feature type="domain" description="Carboxymuconolactone decarboxylase-like" evidence="1">
    <location>
        <begin position="48"/>
        <end position="102"/>
    </location>
</feature>
<dbReference type="STRING" id="890420.SAMN05216226_101235"/>
<dbReference type="InterPro" id="IPR010195">
    <property type="entry name" value="Uncharacterised_peroxidase-rel"/>
</dbReference>
<accession>A0A1G8S1V0</accession>
<evidence type="ECO:0000259" key="1">
    <source>
        <dbReference type="Pfam" id="PF02627"/>
    </source>
</evidence>
<dbReference type="NCBIfam" id="TIGR00778">
    <property type="entry name" value="ahpD_dom"/>
    <property type="match status" value="1"/>
</dbReference>